<proteinExistence type="predicted"/>
<evidence type="ECO:0000256" key="4">
    <source>
        <dbReference type="ARBA" id="ARBA00022833"/>
    </source>
</evidence>
<dbReference type="Pfam" id="PF24827">
    <property type="entry name" value="AstE_AspA_cat"/>
    <property type="match status" value="1"/>
</dbReference>
<name>A0A670YFW8_PSETE</name>
<sequence length="61" mass="6897">HTSCYAPVRKIAIFGGTHGNELSGVFLVKSWQENGAEIERLGLEVQEIRRFRPFKLVQVSP</sequence>
<dbReference type="GO" id="GO:0046872">
    <property type="term" value="F:metal ion binding"/>
    <property type="evidence" value="ECO:0007669"/>
    <property type="project" value="UniProtKB-KW"/>
</dbReference>
<dbReference type="GO" id="GO:0005829">
    <property type="term" value="C:cytosol"/>
    <property type="evidence" value="ECO:0007669"/>
    <property type="project" value="TreeGrafter"/>
</dbReference>
<dbReference type="Ensembl" id="ENSPTXT00000011185.1">
    <property type="protein sequence ID" value="ENSPTXP00000010830.1"/>
    <property type="gene ID" value="ENSPTXG00000007654.1"/>
</dbReference>
<reference evidence="6" key="1">
    <citation type="submission" date="2025-08" db="UniProtKB">
        <authorList>
            <consortium name="Ensembl"/>
        </authorList>
    </citation>
    <scope>IDENTIFICATION</scope>
</reference>
<keyword evidence="3" id="KW-0378">Hydrolase</keyword>
<dbReference type="Gene3D" id="3.40.630.10">
    <property type="entry name" value="Zn peptidases"/>
    <property type="match status" value="1"/>
</dbReference>
<dbReference type="Proteomes" id="UP000472273">
    <property type="component" value="Unplaced"/>
</dbReference>
<evidence type="ECO:0000256" key="1">
    <source>
        <dbReference type="ARBA" id="ARBA00001947"/>
    </source>
</evidence>
<keyword evidence="2" id="KW-0479">Metal-binding</keyword>
<feature type="domain" description="Succinylglutamate desuccinylase/Aspartoacylase catalytic" evidence="5">
    <location>
        <begin position="8"/>
        <end position="45"/>
    </location>
</feature>
<protein>
    <recommendedName>
        <fullName evidence="5">Succinylglutamate desuccinylase/Aspartoacylase catalytic domain-containing protein</fullName>
    </recommendedName>
</protein>
<evidence type="ECO:0000259" key="5">
    <source>
        <dbReference type="Pfam" id="PF24827"/>
    </source>
</evidence>
<dbReference type="PANTHER" id="PTHR15162">
    <property type="entry name" value="ASPARTOACYLASE"/>
    <property type="match status" value="1"/>
</dbReference>
<dbReference type="GeneTree" id="ENSGT01010000224846"/>
<comment type="cofactor">
    <cofactor evidence="1">
        <name>Zn(2+)</name>
        <dbReference type="ChEBI" id="CHEBI:29105"/>
    </cofactor>
</comment>
<evidence type="ECO:0000256" key="3">
    <source>
        <dbReference type="ARBA" id="ARBA00022801"/>
    </source>
</evidence>
<evidence type="ECO:0000313" key="7">
    <source>
        <dbReference type="Proteomes" id="UP000472273"/>
    </source>
</evidence>
<dbReference type="InterPro" id="IPR055438">
    <property type="entry name" value="AstE_AspA_cat"/>
</dbReference>
<dbReference type="SUPFAM" id="SSF53187">
    <property type="entry name" value="Zn-dependent exopeptidases"/>
    <property type="match status" value="1"/>
</dbReference>
<dbReference type="GO" id="GO:0016788">
    <property type="term" value="F:hydrolase activity, acting on ester bonds"/>
    <property type="evidence" value="ECO:0007669"/>
    <property type="project" value="InterPro"/>
</dbReference>
<evidence type="ECO:0000313" key="6">
    <source>
        <dbReference type="Ensembl" id="ENSPTXP00000010830.1"/>
    </source>
</evidence>
<dbReference type="AlphaFoldDB" id="A0A670YFW8"/>
<accession>A0A670YFW8</accession>
<keyword evidence="4" id="KW-0862">Zinc</keyword>
<organism evidence="6 7">
    <name type="scientific">Pseudonaja textilis</name>
    <name type="common">Eastern brown snake</name>
    <dbReference type="NCBI Taxonomy" id="8673"/>
    <lineage>
        <taxon>Eukaryota</taxon>
        <taxon>Metazoa</taxon>
        <taxon>Chordata</taxon>
        <taxon>Craniata</taxon>
        <taxon>Vertebrata</taxon>
        <taxon>Euteleostomi</taxon>
        <taxon>Lepidosauria</taxon>
        <taxon>Squamata</taxon>
        <taxon>Bifurcata</taxon>
        <taxon>Unidentata</taxon>
        <taxon>Episquamata</taxon>
        <taxon>Toxicofera</taxon>
        <taxon>Serpentes</taxon>
        <taxon>Colubroidea</taxon>
        <taxon>Elapidae</taxon>
        <taxon>Hydrophiinae</taxon>
        <taxon>Pseudonaja</taxon>
    </lineage>
</organism>
<dbReference type="PANTHER" id="PTHR15162:SF9">
    <property type="entry name" value="ASPARTOACYLASE"/>
    <property type="match status" value="1"/>
</dbReference>
<reference evidence="6" key="2">
    <citation type="submission" date="2025-09" db="UniProtKB">
        <authorList>
            <consortium name="Ensembl"/>
        </authorList>
    </citation>
    <scope>IDENTIFICATION</scope>
</reference>
<keyword evidence="7" id="KW-1185">Reference proteome</keyword>
<dbReference type="InterPro" id="IPR050178">
    <property type="entry name" value="AspA/AstE_fam"/>
</dbReference>
<evidence type="ECO:0000256" key="2">
    <source>
        <dbReference type="ARBA" id="ARBA00022723"/>
    </source>
</evidence>
<dbReference type="GO" id="GO:0016811">
    <property type="term" value="F:hydrolase activity, acting on carbon-nitrogen (but not peptide) bonds, in linear amides"/>
    <property type="evidence" value="ECO:0007669"/>
    <property type="project" value="TreeGrafter"/>
</dbReference>